<feature type="region of interest" description="Disordered" evidence="23">
    <location>
        <begin position="1"/>
        <end position="48"/>
    </location>
</feature>
<reference evidence="28 29" key="1">
    <citation type="submission" date="2025-04" db="UniProtKB">
        <authorList>
            <consortium name="RefSeq"/>
        </authorList>
    </citation>
    <scope>IDENTIFICATION</scope>
    <source>
        <tissue evidence="28 29">Total insect</tissue>
    </source>
</reference>
<protein>
    <recommendedName>
        <fullName evidence="20">RecQ-like DNA helicase BLM</fullName>
        <ecNumber evidence="17">5.6.2.4</ecNumber>
    </recommendedName>
    <alternativeName>
        <fullName evidence="21">Bloom syndrome protein homolog</fullName>
    </alternativeName>
    <alternativeName>
        <fullName evidence="18">DNA 3'-5' helicase BLM</fullName>
    </alternativeName>
    <alternativeName>
        <fullName evidence="22">RecQ helicase homolog</fullName>
    </alternativeName>
</protein>
<feature type="region of interest" description="Disordered" evidence="23">
    <location>
        <begin position="362"/>
        <end position="400"/>
    </location>
</feature>
<comment type="subcellular location">
    <subcellularLocation>
        <location evidence="2">Nucleus</location>
    </subcellularLocation>
</comment>
<evidence type="ECO:0000256" key="18">
    <source>
        <dbReference type="ARBA" id="ARBA00044542"/>
    </source>
</evidence>
<comment type="cofactor">
    <cofactor evidence="1">
        <name>Zn(2+)</name>
        <dbReference type="ChEBI" id="CHEBI:29105"/>
    </cofactor>
</comment>
<sequence>MDLPRSYKSSSSTKKLSLGKTQSRITSFIKPEPNNDSNSQDSFSQRLAIGEKVNLPENYCQSAASKSNTHASQESSPAKFKMDDDALDAQITRGWNSVKPGSPSADVDCSQNDVSFIEPPPSPPPIQMDCISISSDDEIGNVLSNSRPCSPKSDDMFKDEDLPCSGFSLTGVVDAFVEAAVATDESLEQKPSMIESHPSSPPSKKLCMDGQNAFCISNIKSESKTEVTSTSDERVGAKIASATDNKKSLTLSKAKRHFSETVNSIEEENDPKTYDNEERSFSRESTISPPGSPNPAYVKPSKERDFKEGTTEQSRSKLKHMGDRNREDLKPRKEEKSVSKTYHKDLSSKKFKIEDQVDLKIKREVDHSKESPKKASFSKSIKSASSPSKRPLKQTSSESTSDVDDWIKDFKRGISKGNVSTDMPLTSIRSELDSLKTSYIELMEKMLDIFFSIPKDVFDVIPDFDSSVFRLRVMKVWLQGKLKSSTSVYLAARKISTSQSSSRSPSSKLTKSDKASSSPSKCTKSSLGEKRSFEADNEKIYKNQSYVREKSESKSQYERTSFNKDVASDGLQNQCSFALSSSSLGVASPIASPAKRTLSNSSHGSHGSPKHHSATCSYSDSGYSSQLNSTDQSFNSSDSVKTTGKFTFKKPFMATGRVANSLPSTSGSSHSSSPGSSACEFPQTSSVSTNNWLSKGDQSSPASASCSSYNSNNTVSYKEPTPSNSPRNRSDVTSTSFNSPISSNFRRNESVSKSFASCSAGSSTSRAVDENIESDWKDSFIDEDEDDYRSSSRHESAQYGRKAPTPQTLGAKMSAKSTAPSSSSMAITKPVSQVTSGDAELGRFHQGIHNDGRTGEFDGKNFPHSRAMMEVFRQRFGLHEFRPNQLQVVNAALLGHDCFVLMPTGGGKSLCYQLPALLNPGVTIVISPLKSLIFDQVQKLNSLDIPSSCLSGDLSKTEIEQVYTDLNTKEPRIKLLYVTPEMLSASEKLRNCLSSLHSRSRLARFVIDEAHCVSQWGHDFRPDYRKLNELRTRYPNVPFMALTATATPRVRIDIKHQLSLVDPKLFMSSFNRSNLKYSVVQKKGKNSTKDIVDLIKDKFPRSSGIIYCFSRKDCENTAHELTQAGIKTLAYHAGLSDKARATAQSQWISDKVKVVAATIAFGMGIDKPDVRYVIHQTMPKSVEGYYQETGRAGRDGRLSHCITFYKYEDSIRLRSMIESDQTSYPDWNAKKAVLDRHMENLRFMISFLENKTDCRRGLQLNHFGEFYSSELCLKNRTSACDNCESKGQYTEIDIAPDAREIVKFVKDMCNDTRKNFSLLHLVDVFKGSKIKKIVDAGHVDHKIHGMGNKWMKTDIERMFHKLVIEGFLKETLQTNYLDMTNAYIKLGPKASLLQDPSFKMMFPMNGPGSKSVTVEDESSSDQIDQEMETIHSECLSELSDKVQAMALSMGVNSSSIMNVEAVHTMAQVLPESEEEMLKIPHVTKANFKRYGPPLLEVTQEFAARRNALQAAREEEKVQEFFANGAVQEDWNLGDDDDDEDSANNESPYFTSTSPRGSSRGTGYKKRGTFRKGRKVWKKSSKGGASRGKGSSSSRGSSSSSRGSSRGGAKKAPASSGPGIMKMPVPKGRSFLSTPRVSSL</sequence>
<dbReference type="PANTHER" id="PTHR13710:SF153">
    <property type="entry name" value="RECQ-LIKE DNA HELICASE BLM"/>
    <property type="match status" value="1"/>
</dbReference>
<evidence type="ECO:0000256" key="23">
    <source>
        <dbReference type="SAM" id="MobiDB-lite"/>
    </source>
</evidence>
<dbReference type="RefSeq" id="XP_034239807.1">
    <property type="nucleotide sequence ID" value="XM_034383916.1"/>
</dbReference>
<dbReference type="RefSeq" id="XP_034239806.1">
    <property type="nucleotide sequence ID" value="XM_034383915.1"/>
</dbReference>
<dbReference type="Gene3D" id="3.40.50.300">
    <property type="entry name" value="P-loop containing nucleotide triphosphate hydrolases"/>
    <property type="match status" value="2"/>
</dbReference>
<keyword evidence="9" id="KW-0347">Helicase</keyword>
<dbReference type="GO" id="GO:0007131">
    <property type="term" value="P:reciprocal meiotic recombination"/>
    <property type="evidence" value="ECO:0007669"/>
    <property type="project" value="UniProtKB-ARBA"/>
</dbReference>
<dbReference type="Proteomes" id="UP000515158">
    <property type="component" value="Unplaced"/>
</dbReference>
<dbReference type="InterPro" id="IPR027417">
    <property type="entry name" value="P-loop_NTPase"/>
</dbReference>
<feature type="region of interest" description="Disordered" evidence="23">
    <location>
        <begin position="185"/>
        <end position="206"/>
    </location>
</feature>
<organism evidence="28">
    <name type="scientific">Thrips palmi</name>
    <name type="common">Melon thrips</name>
    <dbReference type="NCBI Taxonomy" id="161013"/>
    <lineage>
        <taxon>Eukaryota</taxon>
        <taxon>Metazoa</taxon>
        <taxon>Ecdysozoa</taxon>
        <taxon>Arthropoda</taxon>
        <taxon>Hexapoda</taxon>
        <taxon>Insecta</taxon>
        <taxon>Pterygota</taxon>
        <taxon>Neoptera</taxon>
        <taxon>Paraneoptera</taxon>
        <taxon>Thysanoptera</taxon>
        <taxon>Terebrantia</taxon>
        <taxon>Thripoidea</taxon>
        <taxon>Thripidae</taxon>
        <taxon>Thrips</taxon>
    </lineage>
</organism>
<dbReference type="GO" id="GO:0005524">
    <property type="term" value="F:ATP binding"/>
    <property type="evidence" value="ECO:0007669"/>
    <property type="project" value="UniProtKB-KW"/>
</dbReference>
<feature type="compositionally biased region" description="Low complexity" evidence="23">
    <location>
        <begin position="1581"/>
        <end position="1603"/>
    </location>
</feature>
<dbReference type="Pfam" id="PF00270">
    <property type="entry name" value="DEAD"/>
    <property type="match status" value="1"/>
</dbReference>
<dbReference type="FunFam" id="1.10.10.10:FF:000495">
    <property type="entry name" value="RecQ family helicase MusN"/>
    <property type="match status" value="1"/>
</dbReference>
<evidence type="ECO:0000256" key="7">
    <source>
        <dbReference type="ARBA" id="ARBA00022763"/>
    </source>
</evidence>
<feature type="compositionally biased region" description="Basic and acidic residues" evidence="23">
    <location>
        <begin position="270"/>
        <end position="282"/>
    </location>
</feature>
<evidence type="ECO:0000256" key="9">
    <source>
        <dbReference type="ARBA" id="ARBA00022806"/>
    </source>
</evidence>
<evidence type="ECO:0000256" key="4">
    <source>
        <dbReference type="ARBA" id="ARBA00022705"/>
    </source>
</evidence>
<feature type="compositionally biased region" description="Polar residues" evidence="23">
    <location>
        <begin position="60"/>
        <end position="76"/>
    </location>
</feature>
<evidence type="ECO:0000256" key="11">
    <source>
        <dbReference type="ARBA" id="ARBA00022840"/>
    </source>
</evidence>
<dbReference type="Gene3D" id="1.10.150.80">
    <property type="entry name" value="HRDC domain"/>
    <property type="match status" value="1"/>
</dbReference>
<evidence type="ECO:0000256" key="20">
    <source>
        <dbReference type="ARBA" id="ARBA00073450"/>
    </source>
</evidence>
<dbReference type="InterPro" id="IPR004589">
    <property type="entry name" value="DNA_helicase_ATP-dep_RecQ"/>
</dbReference>
<dbReference type="GO" id="GO:0043138">
    <property type="term" value="F:3'-5' DNA helicase activity"/>
    <property type="evidence" value="ECO:0007669"/>
    <property type="project" value="UniProtKB-EC"/>
</dbReference>
<feature type="compositionally biased region" description="Low complexity" evidence="23">
    <location>
        <begin position="811"/>
        <end position="826"/>
    </location>
</feature>
<dbReference type="PROSITE" id="PS50967">
    <property type="entry name" value="HRDC"/>
    <property type="match status" value="1"/>
</dbReference>
<comment type="catalytic activity">
    <reaction evidence="16">
        <text>Couples ATP hydrolysis with the unwinding of duplex DNA by translocating in the 3'-5' direction.</text>
        <dbReference type="EC" id="5.6.2.4"/>
    </reaction>
</comment>
<evidence type="ECO:0000256" key="12">
    <source>
        <dbReference type="ARBA" id="ARBA00023125"/>
    </source>
</evidence>
<keyword evidence="10" id="KW-0862">Zinc</keyword>
<feature type="compositionally biased region" description="Low complexity" evidence="23">
    <location>
        <begin position="499"/>
        <end position="526"/>
    </location>
</feature>
<evidence type="ECO:0000256" key="5">
    <source>
        <dbReference type="ARBA" id="ARBA00022723"/>
    </source>
</evidence>
<feature type="compositionally biased region" description="Low complexity" evidence="23">
    <location>
        <begin position="699"/>
        <end position="713"/>
    </location>
</feature>
<dbReference type="InterPro" id="IPR010997">
    <property type="entry name" value="HRDC-like_sf"/>
</dbReference>
<dbReference type="InterPro" id="IPR036390">
    <property type="entry name" value="WH_DNA-bd_sf"/>
</dbReference>
<dbReference type="GO" id="GO:0003677">
    <property type="term" value="F:DNA binding"/>
    <property type="evidence" value="ECO:0007669"/>
    <property type="project" value="UniProtKB-KW"/>
</dbReference>
<dbReference type="SUPFAM" id="SSF46785">
    <property type="entry name" value="Winged helix' DNA-binding domain"/>
    <property type="match status" value="1"/>
</dbReference>
<dbReference type="SMART" id="SM00341">
    <property type="entry name" value="HRDC"/>
    <property type="match status" value="1"/>
</dbReference>
<dbReference type="FunFam" id="3.40.50.300:FF:000537">
    <property type="entry name" value="Bloom syndrome RecQ-like helicase"/>
    <property type="match status" value="1"/>
</dbReference>
<dbReference type="GO" id="GO:0005634">
    <property type="term" value="C:nucleus"/>
    <property type="evidence" value="ECO:0007669"/>
    <property type="project" value="UniProtKB-SubCell"/>
</dbReference>
<keyword evidence="7" id="KW-0227">DNA damage</keyword>
<dbReference type="NCBIfam" id="TIGR00614">
    <property type="entry name" value="recQ_fam"/>
    <property type="match status" value="1"/>
</dbReference>
<feature type="region of interest" description="Disordered" evidence="23">
    <location>
        <begin position="499"/>
        <end position="530"/>
    </location>
</feature>
<feature type="region of interest" description="Disordered" evidence="23">
    <location>
        <begin position="777"/>
        <end position="832"/>
    </location>
</feature>
<dbReference type="GO" id="GO:0046872">
    <property type="term" value="F:metal ion binding"/>
    <property type="evidence" value="ECO:0007669"/>
    <property type="project" value="UniProtKB-KW"/>
</dbReference>
<dbReference type="GO" id="GO:0005737">
    <property type="term" value="C:cytoplasm"/>
    <property type="evidence" value="ECO:0007669"/>
    <property type="project" value="TreeGrafter"/>
</dbReference>
<keyword evidence="27" id="KW-1185">Reference proteome</keyword>
<dbReference type="InterPro" id="IPR002121">
    <property type="entry name" value="HRDC_dom"/>
</dbReference>
<dbReference type="Pfam" id="PF00271">
    <property type="entry name" value="Helicase_C"/>
    <property type="match status" value="1"/>
</dbReference>
<evidence type="ECO:0000256" key="10">
    <source>
        <dbReference type="ARBA" id="ARBA00022833"/>
    </source>
</evidence>
<gene>
    <name evidence="28 29" type="primary">LOC117644429</name>
</gene>
<keyword evidence="4" id="KW-0235">DNA replication</keyword>
<dbReference type="InterPro" id="IPR032284">
    <property type="entry name" value="RecQ_Zn-bd"/>
</dbReference>
<feature type="region of interest" description="Disordered" evidence="23">
    <location>
        <begin position="222"/>
        <end position="347"/>
    </location>
</feature>
<feature type="region of interest" description="Disordered" evidence="23">
    <location>
        <begin position="659"/>
        <end position="746"/>
    </location>
</feature>
<dbReference type="InterPro" id="IPR036388">
    <property type="entry name" value="WH-like_DNA-bd_sf"/>
</dbReference>
<dbReference type="SMART" id="SM00487">
    <property type="entry name" value="DEXDc"/>
    <property type="match status" value="1"/>
</dbReference>
<feature type="compositionally biased region" description="Acidic residues" evidence="23">
    <location>
        <begin position="1531"/>
        <end position="1542"/>
    </location>
</feature>
<keyword evidence="12" id="KW-0238">DNA-binding</keyword>
<dbReference type="EC" id="5.6.2.4" evidence="17"/>
<dbReference type="Pfam" id="PF09382">
    <property type="entry name" value="RQC"/>
    <property type="match status" value="1"/>
</dbReference>
<evidence type="ECO:0000256" key="21">
    <source>
        <dbReference type="ARBA" id="ARBA00076065"/>
    </source>
</evidence>
<evidence type="ECO:0000256" key="17">
    <source>
        <dbReference type="ARBA" id="ARBA00034808"/>
    </source>
</evidence>
<dbReference type="PANTHER" id="PTHR13710">
    <property type="entry name" value="DNA HELICASE RECQ FAMILY MEMBER"/>
    <property type="match status" value="1"/>
</dbReference>
<feature type="compositionally biased region" description="Basic and acidic residues" evidence="23">
    <location>
        <begin position="222"/>
        <end position="236"/>
    </location>
</feature>
<keyword evidence="14" id="KW-0413">Isomerase</keyword>
<evidence type="ECO:0000256" key="13">
    <source>
        <dbReference type="ARBA" id="ARBA00023204"/>
    </source>
</evidence>
<dbReference type="InterPro" id="IPR002464">
    <property type="entry name" value="DNA/RNA_helicase_DEAH_CS"/>
</dbReference>
<dbReference type="InterPro" id="IPR018982">
    <property type="entry name" value="RQC_domain"/>
</dbReference>
<feature type="compositionally biased region" description="Low complexity" evidence="23">
    <location>
        <begin position="1"/>
        <end position="23"/>
    </location>
</feature>
<dbReference type="GO" id="GO:0016787">
    <property type="term" value="F:hydrolase activity"/>
    <property type="evidence" value="ECO:0007669"/>
    <property type="project" value="UniProtKB-KW"/>
</dbReference>
<dbReference type="KEGG" id="tpal:117644429"/>
<dbReference type="SMART" id="SM00956">
    <property type="entry name" value="RQC"/>
    <property type="match status" value="1"/>
</dbReference>
<dbReference type="CDD" id="cd18794">
    <property type="entry name" value="SF2_C_RecQ"/>
    <property type="match status" value="1"/>
</dbReference>
<keyword evidence="5" id="KW-0479">Metal-binding</keyword>
<dbReference type="Gene3D" id="1.10.10.10">
    <property type="entry name" value="Winged helix-like DNA-binding domain superfamily/Winged helix DNA-binding domain"/>
    <property type="match status" value="1"/>
</dbReference>
<dbReference type="GO" id="GO:0009378">
    <property type="term" value="F:four-way junction helicase activity"/>
    <property type="evidence" value="ECO:0007669"/>
    <property type="project" value="TreeGrafter"/>
</dbReference>
<evidence type="ECO:0000313" key="27">
    <source>
        <dbReference type="Proteomes" id="UP000515158"/>
    </source>
</evidence>
<dbReference type="GO" id="GO:0006260">
    <property type="term" value="P:DNA replication"/>
    <property type="evidence" value="ECO:0007669"/>
    <property type="project" value="UniProtKB-KW"/>
</dbReference>
<dbReference type="PROSITE" id="PS00690">
    <property type="entry name" value="DEAH_ATP_HELICASE"/>
    <property type="match status" value="1"/>
</dbReference>
<dbReference type="PROSITE" id="PS51194">
    <property type="entry name" value="HELICASE_CTER"/>
    <property type="match status" value="1"/>
</dbReference>
<dbReference type="CTD" id="641"/>
<keyword evidence="15" id="KW-0539">Nucleus</keyword>
<dbReference type="SUPFAM" id="SSF47819">
    <property type="entry name" value="HRDC-like"/>
    <property type="match status" value="1"/>
</dbReference>
<evidence type="ECO:0000256" key="19">
    <source>
        <dbReference type="ARBA" id="ARBA00049360"/>
    </source>
</evidence>
<feature type="region of interest" description="Disordered" evidence="23">
    <location>
        <begin position="1522"/>
        <end position="1639"/>
    </location>
</feature>
<evidence type="ECO:0000256" key="3">
    <source>
        <dbReference type="ARBA" id="ARBA00005446"/>
    </source>
</evidence>
<feature type="compositionally biased region" description="Low complexity" evidence="23">
    <location>
        <begin position="1550"/>
        <end position="1561"/>
    </location>
</feature>
<dbReference type="InterPro" id="IPR014001">
    <property type="entry name" value="Helicase_ATP-bd"/>
</dbReference>
<evidence type="ECO:0000259" key="24">
    <source>
        <dbReference type="PROSITE" id="PS50967"/>
    </source>
</evidence>
<comment type="catalytic activity">
    <reaction evidence="19">
        <text>ATP + H2O = ADP + phosphate + H(+)</text>
        <dbReference type="Rhea" id="RHEA:13065"/>
        <dbReference type="ChEBI" id="CHEBI:15377"/>
        <dbReference type="ChEBI" id="CHEBI:15378"/>
        <dbReference type="ChEBI" id="CHEBI:30616"/>
        <dbReference type="ChEBI" id="CHEBI:43474"/>
        <dbReference type="ChEBI" id="CHEBI:456216"/>
    </reaction>
</comment>
<evidence type="ECO:0000256" key="14">
    <source>
        <dbReference type="ARBA" id="ARBA00023235"/>
    </source>
</evidence>
<feature type="compositionally biased region" description="Basic and acidic residues" evidence="23">
    <location>
        <begin position="320"/>
        <end position="347"/>
    </location>
</feature>
<dbReference type="FunFam" id="3.40.50.300:FF:000340">
    <property type="entry name" value="Bloom syndrome, RecQ helicase"/>
    <property type="match status" value="1"/>
</dbReference>
<feature type="domain" description="Helicase ATP-binding" evidence="25">
    <location>
        <begin position="889"/>
        <end position="1064"/>
    </location>
</feature>
<feature type="compositionally biased region" description="Basic residues" evidence="23">
    <location>
        <begin position="1562"/>
        <end position="1580"/>
    </location>
</feature>
<dbReference type="Pfam" id="PF00570">
    <property type="entry name" value="HRDC"/>
    <property type="match status" value="1"/>
</dbReference>
<dbReference type="InterPro" id="IPR044876">
    <property type="entry name" value="HRDC_dom_sf"/>
</dbReference>
<dbReference type="InterPro" id="IPR001650">
    <property type="entry name" value="Helicase_C-like"/>
</dbReference>
<accession>A0A6P8YS02</accession>
<feature type="region of interest" description="Disordered" evidence="23">
    <location>
        <begin position="60"/>
        <end position="80"/>
    </location>
</feature>
<dbReference type="Pfam" id="PF16124">
    <property type="entry name" value="RecQ_Zn_bind"/>
    <property type="match status" value="1"/>
</dbReference>
<keyword evidence="13" id="KW-0234">DNA repair</keyword>
<keyword evidence="6" id="KW-0547">Nucleotide-binding</keyword>
<evidence type="ECO:0000256" key="15">
    <source>
        <dbReference type="ARBA" id="ARBA00023242"/>
    </source>
</evidence>
<dbReference type="SUPFAM" id="SSF52540">
    <property type="entry name" value="P-loop containing nucleoside triphosphate hydrolases"/>
    <property type="match status" value="1"/>
</dbReference>
<feature type="compositionally biased region" description="Low complexity" evidence="23">
    <location>
        <begin position="34"/>
        <end position="45"/>
    </location>
</feature>
<feature type="region of interest" description="Disordered" evidence="23">
    <location>
        <begin position="594"/>
        <end position="621"/>
    </location>
</feature>
<evidence type="ECO:0000256" key="16">
    <source>
        <dbReference type="ARBA" id="ARBA00034617"/>
    </source>
</evidence>
<evidence type="ECO:0000259" key="25">
    <source>
        <dbReference type="PROSITE" id="PS51192"/>
    </source>
</evidence>
<comment type="similarity">
    <text evidence="3">Belongs to the helicase family. RecQ subfamily.</text>
</comment>
<evidence type="ECO:0000259" key="26">
    <source>
        <dbReference type="PROSITE" id="PS51194"/>
    </source>
</evidence>
<evidence type="ECO:0000313" key="28">
    <source>
        <dbReference type="RefSeq" id="XP_034239806.1"/>
    </source>
</evidence>
<dbReference type="PROSITE" id="PS51192">
    <property type="entry name" value="HELICASE_ATP_BIND_1"/>
    <property type="match status" value="1"/>
</dbReference>
<evidence type="ECO:0000256" key="6">
    <source>
        <dbReference type="ARBA" id="ARBA00022741"/>
    </source>
</evidence>
<dbReference type="GO" id="GO:0000724">
    <property type="term" value="P:double-strand break repair via homologous recombination"/>
    <property type="evidence" value="ECO:0007669"/>
    <property type="project" value="UniProtKB-ARBA"/>
</dbReference>
<dbReference type="OrthoDB" id="10261556at2759"/>
<dbReference type="GeneID" id="117644429"/>
<feature type="region of interest" description="Disordered" evidence="23">
    <location>
        <begin position="95"/>
        <end position="129"/>
    </location>
</feature>
<keyword evidence="11" id="KW-0067">ATP-binding</keyword>
<feature type="compositionally biased region" description="Polar residues" evidence="23">
    <location>
        <begin position="1630"/>
        <end position="1639"/>
    </location>
</feature>
<evidence type="ECO:0000256" key="1">
    <source>
        <dbReference type="ARBA" id="ARBA00001947"/>
    </source>
</evidence>
<evidence type="ECO:0000313" key="29">
    <source>
        <dbReference type="RefSeq" id="XP_034239807.1"/>
    </source>
</evidence>
<feature type="compositionally biased region" description="Basic and acidic residues" evidence="23">
    <location>
        <begin position="300"/>
        <end position="310"/>
    </location>
</feature>
<name>A0A6P8YS02_THRPL</name>
<dbReference type="GO" id="GO:0005694">
    <property type="term" value="C:chromosome"/>
    <property type="evidence" value="ECO:0007669"/>
    <property type="project" value="TreeGrafter"/>
</dbReference>
<feature type="domain" description="HRDC" evidence="24">
    <location>
        <begin position="1428"/>
        <end position="1508"/>
    </location>
</feature>
<feature type="domain" description="Helicase C-terminal" evidence="26">
    <location>
        <begin position="1090"/>
        <end position="1242"/>
    </location>
</feature>
<feature type="compositionally biased region" description="Polar residues" evidence="23">
    <location>
        <begin position="721"/>
        <end position="745"/>
    </location>
</feature>
<feature type="compositionally biased region" description="Polar residues" evidence="23">
    <location>
        <begin position="682"/>
        <end position="698"/>
    </location>
</feature>
<proteinExistence type="inferred from homology"/>
<evidence type="ECO:0000256" key="8">
    <source>
        <dbReference type="ARBA" id="ARBA00022801"/>
    </source>
</evidence>
<feature type="compositionally biased region" description="Low complexity" evidence="23">
    <location>
        <begin position="374"/>
        <end position="389"/>
    </location>
</feature>
<dbReference type="SMART" id="SM00490">
    <property type="entry name" value="HELICc"/>
    <property type="match status" value="1"/>
</dbReference>
<dbReference type="InterPro" id="IPR011545">
    <property type="entry name" value="DEAD/DEAH_box_helicase_dom"/>
</dbReference>
<feature type="compositionally biased region" description="Low complexity" evidence="23">
    <location>
        <begin position="661"/>
        <end position="677"/>
    </location>
</feature>
<feature type="compositionally biased region" description="Basic and acidic residues" evidence="23">
    <location>
        <begin position="362"/>
        <end position="373"/>
    </location>
</feature>
<evidence type="ECO:0000256" key="2">
    <source>
        <dbReference type="ARBA" id="ARBA00004123"/>
    </source>
</evidence>
<evidence type="ECO:0000256" key="22">
    <source>
        <dbReference type="ARBA" id="ARBA00076271"/>
    </source>
</evidence>
<keyword evidence="8" id="KW-0378">Hydrolase</keyword>